<name>A0ACB8R3P5_9AGAM</name>
<protein>
    <submittedName>
        <fullName evidence="1">Uncharacterized protein</fullName>
    </submittedName>
</protein>
<dbReference type="Proteomes" id="UP000814033">
    <property type="component" value="Unassembled WGS sequence"/>
</dbReference>
<evidence type="ECO:0000313" key="1">
    <source>
        <dbReference type="EMBL" id="KAI0038695.1"/>
    </source>
</evidence>
<organism evidence="1 2">
    <name type="scientific">Auriscalpium vulgare</name>
    <dbReference type="NCBI Taxonomy" id="40419"/>
    <lineage>
        <taxon>Eukaryota</taxon>
        <taxon>Fungi</taxon>
        <taxon>Dikarya</taxon>
        <taxon>Basidiomycota</taxon>
        <taxon>Agaricomycotina</taxon>
        <taxon>Agaricomycetes</taxon>
        <taxon>Russulales</taxon>
        <taxon>Auriscalpiaceae</taxon>
        <taxon>Auriscalpium</taxon>
    </lineage>
</organism>
<sequence length="61" mass="6783">MPHELEAVVEASTIRLADALPLCLVARAAAGYPLEEMDVVRCDADEAWMANVRRLFPETRV</sequence>
<evidence type="ECO:0000313" key="2">
    <source>
        <dbReference type="Proteomes" id="UP000814033"/>
    </source>
</evidence>
<accession>A0ACB8R3P5</accession>
<keyword evidence="2" id="KW-1185">Reference proteome</keyword>
<gene>
    <name evidence="1" type="ORF">FA95DRAFT_1567597</name>
</gene>
<reference evidence="1" key="2">
    <citation type="journal article" date="2022" name="New Phytol.">
        <title>Evolutionary transition to the ectomycorrhizal habit in the genomes of a hyperdiverse lineage of mushroom-forming fungi.</title>
        <authorList>
            <person name="Looney B."/>
            <person name="Miyauchi S."/>
            <person name="Morin E."/>
            <person name="Drula E."/>
            <person name="Courty P.E."/>
            <person name="Kohler A."/>
            <person name="Kuo A."/>
            <person name="LaButti K."/>
            <person name="Pangilinan J."/>
            <person name="Lipzen A."/>
            <person name="Riley R."/>
            <person name="Andreopoulos W."/>
            <person name="He G."/>
            <person name="Johnson J."/>
            <person name="Nolan M."/>
            <person name="Tritt A."/>
            <person name="Barry K.W."/>
            <person name="Grigoriev I.V."/>
            <person name="Nagy L.G."/>
            <person name="Hibbett D."/>
            <person name="Henrissat B."/>
            <person name="Matheny P.B."/>
            <person name="Labbe J."/>
            <person name="Martin F.M."/>
        </authorList>
    </citation>
    <scope>NUCLEOTIDE SEQUENCE</scope>
    <source>
        <strain evidence="1">FP105234-sp</strain>
    </source>
</reference>
<comment type="caution">
    <text evidence="1">The sequence shown here is derived from an EMBL/GenBank/DDBJ whole genome shotgun (WGS) entry which is preliminary data.</text>
</comment>
<dbReference type="EMBL" id="MU276435">
    <property type="protein sequence ID" value="KAI0038695.1"/>
    <property type="molecule type" value="Genomic_DNA"/>
</dbReference>
<reference evidence="1" key="1">
    <citation type="submission" date="2021-02" db="EMBL/GenBank/DDBJ databases">
        <authorList>
            <consortium name="DOE Joint Genome Institute"/>
            <person name="Ahrendt S."/>
            <person name="Looney B.P."/>
            <person name="Miyauchi S."/>
            <person name="Morin E."/>
            <person name="Drula E."/>
            <person name="Courty P.E."/>
            <person name="Chicoki N."/>
            <person name="Fauchery L."/>
            <person name="Kohler A."/>
            <person name="Kuo A."/>
            <person name="Labutti K."/>
            <person name="Pangilinan J."/>
            <person name="Lipzen A."/>
            <person name="Riley R."/>
            <person name="Andreopoulos W."/>
            <person name="He G."/>
            <person name="Johnson J."/>
            <person name="Barry K.W."/>
            <person name="Grigoriev I.V."/>
            <person name="Nagy L."/>
            <person name="Hibbett D."/>
            <person name="Henrissat B."/>
            <person name="Matheny P.B."/>
            <person name="Labbe J."/>
            <person name="Martin F."/>
        </authorList>
    </citation>
    <scope>NUCLEOTIDE SEQUENCE</scope>
    <source>
        <strain evidence="1">FP105234-sp</strain>
    </source>
</reference>
<feature type="non-terminal residue" evidence="1">
    <location>
        <position position="61"/>
    </location>
</feature>
<proteinExistence type="predicted"/>